<dbReference type="PROSITE" id="PS50280">
    <property type="entry name" value="SET"/>
    <property type="match status" value="1"/>
</dbReference>
<dbReference type="SUPFAM" id="SSF82199">
    <property type="entry name" value="SET domain"/>
    <property type="match status" value="1"/>
</dbReference>
<dbReference type="PANTHER" id="PTHR12197">
    <property type="entry name" value="HISTONE-LYSINE N-METHYLTRANSFERASE SMYD"/>
    <property type="match status" value="1"/>
</dbReference>
<dbReference type="InterPro" id="IPR050869">
    <property type="entry name" value="H3K4_H4K5_MeTrfase"/>
</dbReference>
<dbReference type="Pfam" id="PF00856">
    <property type="entry name" value="SET"/>
    <property type="match status" value="1"/>
</dbReference>
<feature type="domain" description="SET" evidence="1">
    <location>
        <begin position="1"/>
        <end position="295"/>
    </location>
</feature>
<keyword evidence="3" id="KW-1185">Reference proteome</keyword>
<dbReference type="AlphaFoldDB" id="A0A0N1PAJ5"/>
<name>A0A0N1PAJ5_LEPSE</name>
<reference evidence="2 3" key="1">
    <citation type="journal article" date="2015" name="PLoS Pathog.">
        <title>Leptomonas seymouri: Adaptations to the Dixenous Life Cycle Analyzed by Genome Sequencing, Transcriptome Profiling and Co-infection with Leishmania donovani.</title>
        <authorList>
            <person name="Kraeva N."/>
            <person name="Butenko A."/>
            <person name="Hlavacova J."/>
            <person name="Kostygov A."/>
            <person name="Myskova J."/>
            <person name="Grybchuk D."/>
            <person name="Lestinova T."/>
            <person name="Votypka J."/>
            <person name="Volf P."/>
            <person name="Opperdoes F."/>
            <person name="Flegontov P."/>
            <person name="Lukes J."/>
            <person name="Yurchenko V."/>
        </authorList>
    </citation>
    <scope>NUCLEOTIDE SEQUENCE [LARGE SCALE GENOMIC DNA]</scope>
    <source>
        <strain evidence="2 3">ATCC 30220</strain>
    </source>
</reference>
<protein>
    <recommendedName>
        <fullName evidence="1">SET domain-containing protein</fullName>
    </recommendedName>
</protein>
<evidence type="ECO:0000259" key="1">
    <source>
        <dbReference type="PROSITE" id="PS50280"/>
    </source>
</evidence>
<dbReference type="CDD" id="cd20071">
    <property type="entry name" value="SET_SMYD"/>
    <property type="match status" value="1"/>
</dbReference>
<dbReference type="OrthoDB" id="5945798at2759"/>
<dbReference type="Proteomes" id="UP000038009">
    <property type="component" value="Unassembled WGS sequence"/>
</dbReference>
<dbReference type="GO" id="GO:0005634">
    <property type="term" value="C:nucleus"/>
    <property type="evidence" value="ECO:0007669"/>
    <property type="project" value="TreeGrafter"/>
</dbReference>
<dbReference type="VEuPathDB" id="TriTrypDB:Lsey_0229_0070"/>
<comment type="caution">
    <text evidence="2">The sequence shown here is derived from an EMBL/GenBank/DDBJ whole genome shotgun (WGS) entry which is preliminary data.</text>
</comment>
<dbReference type="PROSITE" id="PS00028">
    <property type="entry name" value="ZINC_FINGER_C2H2_1"/>
    <property type="match status" value="1"/>
</dbReference>
<dbReference type="InterPro" id="IPR001214">
    <property type="entry name" value="SET_dom"/>
</dbReference>
<dbReference type="EMBL" id="LJSK01000229">
    <property type="protein sequence ID" value="KPI84820.1"/>
    <property type="molecule type" value="Genomic_DNA"/>
</dbReference>
<dbReference type="Gene3D" id="2.170.270.10">
    <property type="entry name" value="SET domain"/>
    <property type="match status" value="1"/>
</dbReference>
<evidence type="ECO:0000313" key="3">
    <source>
        <dbReference type="Proteomes" id="UP000038009"/>
    </source>
</evidence>
<organism evidence="2 3">
    <name type="scientific">Leptomonas seymouri</name>
    <dbReference type="NCBI Taxonomy" id="5684"/>
    <lineage>
        <taxon>Eukaryota</taxon>
        <taxon>Discoba</taxon>
        <taxon>Euglenozoa</taxon>
        <taxon>Kinetoplastea</taxon>
        <taxon>Metakinetoplastina</taxon>
        <taxon>Trypanosomatida</taxon>
        <taxon>Trypanosomatidae</taxon>
        <taxon>Leishmaniinae</taxon>
        <taxon>Leptomonas</taxon>
    </lineage>
</organism>
<dbReference type="InterPro" id="IPR046341">
    <property type="entry name" value="SET_dom_sf"/>
</dbReference>
<dbReference type="PANTHER" id="PTHR12197:SF251">
    <property type="entry name" value="EG:BACR7C10.4 PROTEIN"/>
    <property type="match status" value="1"/>
</dbReference>
<proteinExistence type="predicted"/>
<accession>A0A0N1PAJ5</accession>
<dbReference type="OMA" id="MCILECN"/>
<dbReference type="InterPro" id="IPR013087">
    <property type="entry name" value="Znf_C2H2_type"/>
</dbReference>
<gene>
    <name evidence="2" type="ORF">ABL78_6128</name>
</gene>
<evidence type="ECO:0000313" key="2">
    <source>
        <dbReference type="EMBL" id="KPI84820.1"/>
    </source>
</evidence>
<sequence>MHCEFHPGQGRFVVAAVNIAAGSVIFKEEAYSVAQHIDNTKSQRCVHCCGDARKPFKKCNKCGSAYCCEECLTVHSSSHTETGECCAVIFTKIAAKNVPEEDLDTFMMTCLVLGRCASEKKDERLCRTVSGAENTLFETVGFGMEIESPLRFLNMGVAPDTVFVSSYDHVECLGTNLRETNSEIVDDFTKLYDIYLSTLQHKKYLQQTRTHTHKLPCNVSCKTFVAICTAFLCNGFGIWSSVNHQLGVALYPQSSYFNHSCAPNMGRRNIKKTRVIEFFAARDIEKGESLCISYIDLKLPAMERAAKVKATYSFDCSCIRCDPAADYIVANTVCCGCVPALCCNCISKVMQPLEDGMYVCPCCDEKQEAS</sequence>